<organism evidence="10 11">
    <name type="scientific">Gemmiger formicilis</name>
    <dbReference type="NCBI Taxonomy" id="745368"/>
    <lineage>
        <taxon>Bacteria</taxon>
        <taxon>Bacillati</taxon>
        <taxon>Bacillota</taxon>
        <taxon>Clostridia</taxon>
        <taxon>Eubacteriales</taxon>
        <taxon>Gemmiger</taxon>
    </lineage>
</organism>
<evidence type="ECO:0000256" key="8">
    <source>
        <dbReference type="SAM" id="Phobius"/>
    </source>
</evidence>
<evidence type="ECO:0000256" key="1">
    <source>
        <dbReference type="ARBA" id="ARBA00004429"/>
    </source>
</evidence>
<evidence type="ECO:0000256" key="6">
    <source>
        <dbReference type="ARBA" id="ARBA00022989"/>
    </source>
</evidence>
<evidence type="ECO:0000313" key="10">
    <source>
        <dbReference type="EMBL" id="SKA85060.1"/>
    </source>
</evidence>
<dbReference type="FunFam" id="1.20.81.30:FF:000001">
    <property type="entry name" value="Type II secretion system protein F"/>
    <property type="match status" value="1"/>
</dbReference>
<evidence type="ECO:0000259" key="9">
    <source>
        <dbReference type="Pfam" id="PF00482"/>
    </source>
</evidence>
<dbReference type="GO" id="GO:0005886">
    <property type="term" value="C:plasma membrane"/>
    <property type="evidence" value="ECO:0007669"/>
    <property type="project" value="UniProtKB-SubCell"/>
</dbReference>
<feature type="transmembrane region" description="Helical" evidence="8">
    <location>
        <begin position="215"/>
        <end position="235"/>
    </location>
</feature>
<keyword evidence="7 8" id="KW-0472">Membrane</keyword>
<evidence type="ECO:0000256" key="4">
    <source>
        <dbReference type="ARBA" id="ARBA00022519"/>
    </source>
</evidence>
<dbReference type="RefSeq" id="WP_159447003.1">
    <property type="nucleotide sequence ID" value="NZ_FUYF01000006.1"/>
</dbReference>
<feature type="transmembrane region" description="Helical" evidence="8">
    <location>
        <begin position="164"/>
        <end position="186"/>
    </location>
</feature>
<comment type="subcellular location">
    <subcellularLocation>
        <location evidence="1">Cell inner membrane</location>
        <topology evidence="1">Multi-pass membrane protein</topology>
    </subcellularLocation>
</comment>
<feature type="domain" description="Type II secretion system protein GspF" evidence="9">
    <location>
        <begin position="266"/>
        <end position="388"/>
    </location>
</feature>
<keyword evidence="6 8" id="KW-1133">Transmembrane helix</keyword>
<proteinExistence type="inferred from homology"/>
<accession>A0A1T4X5W1</accession>
<keyword evidence="11" id="KW-1185">Reference proteome</keyword>
<dbReference type="PANTHER" id="PTHR30012">
    <property type="entry name" value="GENERAL SECRETION PATHWAY PROTEIN"/>
    <property type="match status" value="1"/>
</dbReference>
<dbReference type="GeneID" id="93337960"/>
<keyword evidence="4" id="KW-0997">Cell inner membrane</keyword>
<comment type="similarity">
    <text evidence="2">Belongs to the GSP F family.</text>
</comment>
<feature type="transmembrane region" description="Helical" evidence="8">
    <location>
        <begin position="369"/>
        <end position="390"/>
    </location>
</feature>
<dbReference type="InterPro" id="IPR003004">
    <property type="entry name" value="GspF/PilC"/>
</dbReference>
<protein>
    <submittedName>
        <fullName evidence="10">Type IV pilus assembly protein PilC</fullName>
    </submittedName>
</protein>
<dbReference type="PRINTS" id="PR00812">
    <property type="entry name" value="BCTERIALGSPF"/>
</dbReference>
<dbReference type="Proteomes" id="UP000190286">
    <property type="component" value="Unassembled WGS sequence"/>
</dbReference>
<dbReference type="InterPro" id="IPR018076">
    <property type="entry name" value="T2SS_GspF_dom"/>
</dbReference>
<evidence type="ECO:0000256" key="2">
    <source>
        <dbReference type="ARBA" id="ARBA00005745"/>
    </source>
</evidence>
<dbReference type="OrthoDB" id="9805682at2"/>
<gene>
    <name evidence="10" type="ORF">SAMN02745178_01497</name>
</gene>
<dbReference type="Pfam" id="PF00482">
    <property type="entry name" value="T2SSF"/>
    <property type="match status" value="2"/>
</dbReference>
<keyword evidence="3" id="KW-1003">Cell membrane</keyword>
<dbReference type="Gene3D" id="1.20.81.30">
    <property type="entry name" value="Type II secretion system (T2SS), domain F"/>
    <property type="match status" value="2"/>
</dbReference>
<feature type="domain" description="Type II secretion system protein GspF" evidence="9">
    <location>
        <begin position="63"/>
        <end position="187"/>
    </location>
</feature>
<sequence>MPRFRYTATNEKGKTVRGLLEAPSEEALYAKLRNDGLYMTDAQEAQKALATFRPLKTAVLADFCRNLGTLLTAGVPLVRAFRIMADERTIDARQKALYEAILSELRKGVPLSDAMESCAPAFPTLLLAMVRSAEGTGSIDHACARMATYYEREHKMNQQVGNSMMYPIILSVLIVGVIAILMTFVLPQFKPMFDQMETLPFLTQLLFDVSDFVGANWPVLLVVAALIVFGGKLLLAQPKVRRQWDRFILHAPVVGVLNRKICTARFASTLSNLYGSGVPIITTLAAARDAIGNRWIESQFGDALDSIRAGHSLSEAIAGIDGFEVKLSSSVAVGEETGKLDSLLATISETLDYEAEMATKRLVTLLEPVMIVVMGLVVGGVVAAVIVPIYQSYGTIGASSGAI</sequence>
<evidence type="ECO:0000256" key="7">
    <source>
        <dbReference type="ARBA" id="ARBA00023136"/>
    </source>
</evidence>
<dbReference type="InterPro" id="IPR042094">
    <property type="entry name" value="T2SS_GspF_sf"/>
</dbReference>
<evidence type="ECO:0000256" key="3">
    <source>
        <dbReference type="ARBA" id="ARBA00022475"/>
    </source>
</evidence>
<dbReference type="EMBL" id="FUYF01000006">
    <property type="protein sequence ID" value="SKA85060.1"/>
    <property type="molecule type" value="Genomic_DNA"/>
</dbReference>
<dbReference type="AlphaFoldDB" id="A0A1T4X5W1"/>
<name>A0A1T4X5W1_9FIRM</name>
<dbReference type="PANTHER" id="PTHR30012:SF0">
    <property type="entry name" value="TYPE II SECRETION SYSTEM PROTEIN F-RELATED"/>
    <property type="match status" value="1"/>
</dbReference>
<reference evidence="10 11" key="1">
    <citation type="submission" date="2017-02" db="EMBL/GenBank/DDBJ databases">
        <authorList>
            <person name="Peterson S.W."/>
        </authorList>
    </citation>
    <scope>NUCLEOTIDE SEQUENCE [LARGE SCALE GENOMIC DNA]</scope>
    <source>
        <strain evidence="10 11">ATCC 27749</strain>
    </source>
</reference>
<evidence type="ECO:0000256" key="5">
    <source>
        <dbReference type="ARBA" id="ARBA00022692"/>
    </source>
</evidence>
<keyword evidence="5 8" id="KW-0812">Transmembrane</keyword>
<dbReference type="STRING" id="745368.SAMN02745178_01497"/>
<evidence type="ECO:0000313" key="11">
    <source>
        <dbReference type="Proteomes" id="UP000190286"/>
    </source>
</evidence>